<dbReference type="Proteomes" id="UP000196151">
    <property type="component" value="Chromosome"/>
</dbReference>
<gene>
    <name evidence="2" type="ORF">A5889_000019</name>
</gene>
<protein>
    <submittedName>
        <fullName evidence="2">Uncharacterized protein</fullName>
    </submittedName>
</protein>
<sequence>MQGDFQAPQITEVRNPGGIQPYCGVAGAVCVVYALAVWSAAAAVNYAGLVNVAGVFAGLLACVAGVKGC</sequence>
<dbReference type="RefSeq" id="WP_207114551.1">
    <property type="nucleotide sequence ID" value="NZ_CP147246.1"/>
</dbReference>
<keyword evidence="3" id="KW-1185">Reference proteome</keyword>
<keyword evidence="1" id="KW-0472">Membrane</keyword>
<evidence type="ECO:0000313" key="2">
    <source>
        <dbReference type="EMBL" id="WYJ92540.1"/>
    </source>
</evidence>
<keyword evidence="1" id="KW-1133">Transmembrane helix</keyword>
<keyword evidence="1" id="KW-0812">Transmembrane</keyword>
<feature type="transmembrane region" description="Helical" evidence="1">
    <location>
        <begin position="21"/>
        <end position="40"/>
    </location>
</feature>
<name>A0AAQ3VZU1_9ENTE</name>
<proteinExistence type="predicted"/>
<dbReference type="EMBL" id="CP147246">
    <property type="protein sequence ID" value="WYJ92540.1"/>
    <property type="molecule type" value="Genomic_DNA"/>
</dbReference>
<accession>A0AAQ3VZU1</accession>
<organism evidence="2 3">
    <name type="scientific">Candidatus Enterococcus dunnyi</name>
    <dbReference type="NCBI Taxonomy" id="1834192"/>
    <lineage>
        <taxon>Bacteria</taxon>
        <taxon>Bacillati</taxon>
        <taxon>Bacillota</taxon>
        <taxon>Bacilli</taxon>
        <taxon>Lactobacillales</taxon>
        <taxon>Enterococcaceae</taxon>
        <taxon>Enterococcus</taxon>
    </lineage>
</organism>
<reference evidence="2" key="2">
    <citation type="submission" date="2024-03" db="EMBL/GenBank/DDBJ databases">
        <title>The Genome Sequence of Enterococcus sp. DIV0238c.</title>
        <authorList>
            <consortium name="The Broad Institute Genomics Platform"/>
            <consortium name="The Broad Institute Microbial Omics Core"/>
            <consortium name="The Broad Institute Genomic Center for Infectious Diseases"/>
            <person name="Earl A."/>
            <person name="Manson A."/>
            <person name="Gilmore M."/>
            <person name="Schwartman J."/>
            <person name="Shea T."/>
            <person name="Abouelleil A."/>
            <person name="Cao P."/>
            <person name="Chapman S."/>
            <person name="Cusick C."/>
            <person name="Young S."/>
            <person name="Neafsey D."/>
            <person name="Nusbaum C."/>
            <person name="Birren B."/>
        </authorList>
    </citation>
    <scope>NUCLEOTIDE SEQUENCE</scope>
    <source>
        <strain evidence="2">9D6_DIV0238</strain>
    </source>
</reference>
<dbReference type="AlphaFoldDB" id="A0AAQ3VZU1"/>
<evidence type="ECO:0000313" key="3">
    <source>
        <dbReference type="Proteomes" id="UP000196151"/>
    </source>
</evidence>
<reference evidence="2" key="1">
    <citation type="submission" date="2017-05" db="EMBL/GenBank/DDBJ databases">
        <authorList>
            <consortium name="The Broad Institute Genomics Platform"/>
            <consortium name="The Broad Institute Genomic Center for Infectious Diseases"/>
            <person name="Earl A."/>
            <person name="Manson A."/>
            <person name="Schwartman J."/>
            <person name="Gilmore M."/>
            <person name="Abouelleil A."/>
            <person name="Cao P."/>
            <person name="Chapman S."/>
            <person name="Cusick C."/>
            <person name="Shea T."/>
            <person name="Young S."/>
            <person name="Neafsey D."/>
            <person name="Nusbaum C."/>
            <person name="Birren B."/>
        </authorList>
    </citation>
    <scope>NUCLEOTIDE SEQUENCE</scope>
    <source>
        <strain evidence="2">9D6_DIV0238</strain>
    </source>
</reference>
<feature type="transmembrane region" description="Helical" evidence="1">
    <location>
        <begin position="46"/>
        <end position="66"/>
    </location>
</feature>
<evidence type="ECO:0000256" key="1">
    <source>
        <dbReference type="SAM" id="Phobius"/>
    </source>
</evidence>